<reference evidence="1 2" key="1">
    <citation type="submission" date="2018-06" db="EMBL/GenBank/DDBJ databases">
        <authorList>
            <consortium name="Pathogen Informatics"/>
            <person name="Doyle S."/>
        </authorList>
    </citation>
    <scope>NUCLEOTIDE SEQUENCE [LARGE SCALE GENOMIC DNA]</scope>
    <source>
        <strain evidence="1 2">NCTC12000</strain>
    </source>
</reference>
<dbReference type="OMA" id="RYWGKVD"/>
<evidence type="ECO:0000313" key="1">
    <source>
        <dbReference type="EMBL" id="STX80730.1"/>
    </source>
</evidence>
<dbReference type="AlphaFoldDB" id="A0A131MTN0"/>
<dbReference type="eggNOG" id="COG3703">
    <property type="taxonomic scope" value="Bacteria"/>
</dbReference>
<dbReference type="RefSeq" id="WP_013101866.1">
    <property type="nucleotide sequence ID" value="NZ_BAZA01000003.1"/>
</dbReference>
<dbReference type="EMBL" id="UGOL01000001">
    <property type="protein sequence ID" value="STX80730.1"/>
    <property type="molecule type" value="Genomic_DNA"/>
</dbReference>
<evidence type="ECO:0000313" key="2">
    <source>
        <dbReference type="Proteomes" id="UP000254631"/>
    </source>
</evidence>
<protein>
    <submittedName>
        <fullName evidence="1">Uncharacterized protein</fullName>
    </submittedName>
</protein>
<dbReference type="Proteomes" id="UP000254631">
    <property type="component" value="Unassembled WGS sequence"/>
</dbReference>
<dbReference type="CDD" id="cd06661">
    <property type="entry name" value="GGCT_like"/>
    <property type="match status" value="1"/>
</dbReference>
<name>A0A131MTN0_LEGPN</name>
<dbReference type="InterPro" id="IPR013024">
    <property type="entry name" value="GGCT-like"/>
</dbReference>
<accession>A0A131MTN0</accession>
<gene>
    <name evidence="1" type="ORF">NCTC12000_02747</name>
</gene>
<sequence>MKRQNTIVRFFHFIFFIQLSYLCYAKNLITDKNLTKEFATLPKHCRPNINPTLPQFIIGYGSLMQEESKKEDSSMVGENFPIYVSGFQRGWIERGTPIGFSTIYLGVVPKKDSIINAVYFKLNDPSQIKNYDKRENTYCRIKVPRDDIQALSSINLPEGQFWIYTTSGKQLAAPSSDYPIVQSYVDIFLSGCFSLEEKYHLKNFARDCIKTTSNWSGHWVNDRIYPRTAFDNIPYVAKIDPLIAVELPQFFKLIKIE</sequence>
<organism evidence="1 2">
    <name type="scientific">Legionella pneumophila</name>
    <dbReference type="NCBI Taxonomy" id="446"/>
    <lineage>
        <taxon>Bacteria</taxon>
        <taxon>Pseudomonadati</taxon>
        <taxon>Pseudomonadota</taxon>
        <taxon>Gammaproteobacteria</taxon>
        <taxon>Legionellales</taxon>
        <taxon>Legionellaceae</taxon>
        <taxon>Legionella</taxon>
    </lineage>
</organism>
<proteinExistence type="predicted"/>